<proteinExistence type="predicted"/>
<keyword evidence="2" id="KW-1133">Transmembrane helix</keyword>
<keyword evidence="4" id="KW-1185">Reference proteome</keyword>
<comment type="caution">
    <text evidence="3">The sequence shown here is derived from an EMBL/GenBank/DDBJ whole genome shotgun (WGS) entry which is preliminary data.</text>
</comment>
<dbReference type="Proteomes" id="UP000825729">
    <property type="component" value="Unassembled WGS sequence"/>
</dbReference>
<dbReference type="EMBL" id="JAINDJ010000006">
    <property type="protein sequence ID" value="KAG9443701.1"/>
    <property type="molecule type" value="Genomic_DNA"/>
</dbReference>
<evidence type="ECO:0000313" key="3">
    <source>
        <dbReference type="EMBL" id="KAG9443701.1"/>
    </source>
</evidence>
<name>A0AAV7E795_ARIFI</name>
<dbReference type="AlphaFoldDB" id="A0AAV7E795"/>
<keyword evidence="2" id="KW-0472">Membrane</keyword>
<evidence type="ECO:0000313" key="4">
    <source>
        <dbReference type="Proteomes" id="UP000825729"/>
    </source>
</evidence>
<protein>
    <recommendedName>
        <fullName evidence="5">Transmembrane protein</fullName>
    </recommendedName>
</protein>
<evidence type="ECO:0008006" key="5">
    <source>
        <dbReference type="Google" id="ProtNLM"/>
    </source>
</evidence>
<organism evidence="3 4">
    <name type="scientific">Aristolochia fimbriata</name>
    <name type="common">White veined hardy Dutchman's pipe vine</name>
    <dbReference type="NCBI Taxonomy" id="158543"/>
    <lineage>
        <taxon>Eukaryota</taxon>
        <taxon>Viridiplantae</taxon>
        <taxon>Streptophyta</taxon>
        <taxon>Embryophyta</taxon>
        <taxon>Tracheophyta</taxon>
        <taxon>Spermatophyta</taxon>
        <taxon>Magnoliopsida</taxon>
        <taxon>Magnoliidae</taxon>
        <taxon>Piperales</taxon>
        <taxon>Aristolochiaceae</taxon>
        <taxon>Aristolochia</taxon>
    </lineage>
</organism>
<sequence length="85" mass="9316">MEDVSQGLRSVAQQESLRTDYMGGPSASAGKTHVVLRTSPGSAVTMVKCAKACAISFSIGVVVGFMLRKRFRRWIAKKLKRLKDD</sequence>
<reference evidence="3 4" key="1">
    <citation type="submission" date="2021-07" db="EMBL/GenBank/DDBJ databases">
        <title>The Aristolochia fimbriata genome: insights into angiosperm evolution, floral development and chemical biosynthesis.</title>
        <authorList>
            <person name="Jiao Y."/>
        </authorList>
    </citation>
    <scope>NUCLEOTIDE SEQUENCE [LARGE SCALE GENOMIC DNA]</scope>
    <source>
        <strain evidence="3">IBCAS-2021</strain>
        <tissue evidence="3">Leaf</tissue>
    </source>
</reference>
<keyword evidence="2" id="KW-0812">Transmembrane</keyword>
<feature type="compositionally biased region" description="Polar residues" evidence="1">
    <location>
        <begin position="7"/>
        <end position="16"/>
    </location>
</feature>
<feature type="region of interest" description="Disordered" evidence="1">
    <location>
        <begin position="1"/>
        <end position="25"/>
    </location>
</feature>
<accession>A0AAV7E795</accession>
<gene>
    <name evidence="3" type="ORF">H6P81_015041</name>
</gene>
<evidence type="ECO:0000256" key="1">
    <source>
        <dbReference type="SAM" id="MobiDB-lite"/>
    </source>
</evidence>
<feature type="transmembrane region" description="Helical" evidence="2">
    <location>
        <begin position="45"/>
        <end position="67"/>
    </location>
</feature>
<evidence type="ECO:0000256" key="2">
    <source>
        <dbReference type="SAM" id="Phobius"/>
    </source>
</evidence>